<proteinExistence type="predicted"/>
<reference evidence="1" key="1">
    <citation type="submission" date="2023-01" db="EMBL/GenBank/DDBJ databases">
        <title>The growth and conidiation of Purpureocillium lavendulum are regulated by nitrogen source and histone H3K14 acetylation.</title>
        <authorList>
            <person name="Tang P."/>
            <person name="Han J."/>
            <person name="Zhang C."/>
            <person name="Tang P."/>
            <person name="Qi F."/>
            <person name="Zhang K."/>
            <person name="Liang L."/>
        </authorList>
    </citation>
    <scope>NUCLEOTIDE SEQUENCE</scope>
    <source>
        <strain evidence="1">YMF1.00683</strain>
    </source>
</reference>
<keyword evidence="2" id="KW-1185">Reference proteome</keyword>
<sequence length="185" mass="20567">MATAESFSSEKTAAFHPTKVLFLNTPRGVFSDKLHVLDLTSHVTASLGTDTSPIPKTFRDAVERAASGKELDPSVWAFELTRSTSSSVMQFHDVSADSFIVAEVDMPVLKHYSMWKETFVKDSMRYKWDMPGGDKGGVLYKHCVPIAKFDAMNLFKESCVLVLDERHLDTVVALSTCVVVLCRDI</sequence>
<name>A0AB34FDI4_9HYPO</name>
<organism evidence="1 2">
    <name type="scientific">Purpureocillium lavendulum</name>
    <dbReference type="NCBI Taxonomy" id="1247861"/>
    <lineage>
        <taxon>Eukaryota</taxon>
        <taxon>Fungi</taxon>
        <taxon>Dikarya</taxon>
        <taxon>Ascomycota</taxon>
        <taxon>Pezizomycotina</taxon>
        <taxon>Sordariomycetes</taxon>
        <taxon>Hypocreomycetidae</taxon>
        <taxon>Hypocreales</taxon>
        <taxon>Ophiocordycipitaceae</taxon>
        <taxon>Purpureocillium</taxon>
    </lineage>
</organism>
<dbReference type="Proteomes" id="UP001163105">
    <property type="component" value="Unassembled WGS sequence"/>
</dbReference>
<gene>
    <name evidence="1" type="ORF">O9K51_10058</name>
</gene>
<protein>
    <submittedName>
        <fullName evidence="1">D-amino acid oxidase</fullName>
    </submittedName>
</protein>
<evidence type="ECO:0000313" key="2">
    <source>
        <dbReference type="Proteomes" id="UP001163105"/>
    </source>
</evidence>
<comment type="caution">
    <text evidence="1">The sequence shown here is derived from an EMBL/GenBank/DDBJ whole genome shotgun (WGS) entry which is preliminary data.</text>
</comment>
<accession>A0AB34FDI4</accession>
<dbReference type="EMBL" id="JAQHRD010000012">
    <property type="protein sequence ID" value="KAJ6437499.1"/>
    <property type="molecule type" value="Genomic_DNA"/>
</dbReference>
<dbReference type="AlphaFoldDB" id="A0AB34FDI4"/>
<evidence type="ECO:0000313" key="1">
    <source>
        <dbReference type="EMBL" id="KAJ6437499.1"/>
    </source>
</evidence>